<organism evidence="4">
    <name type="scientific">Brassica campestris</name>
    <name type="common">Field mustard</name>
    <dbReference type="NCBI Taxonomy" id="3711"/>
    <lineage>
        <taxon>Eukaryota</taxon>
        <taxon>Viridiplantae</taxon>
        <taxon>Streptophyta</taxon>
        <taxon>Embryophyta</taxon>
        <taxon>Tracheophyta</taxon>
        <taxon>Spermatophyta</taxon>
        <taxon>Magnoliopsida</taxon>
        <taxon>eudicotyledons</taxon>
        <taxon>Gunneridae</taxon>
        <taxon>Pentapetalae</taxon>
        <taxon>rosids</taxon>
        <taxon>malvids</taxon>
        <taxon>Brassicales</taxon>
        <taxon>Brassicaceae</taxon>
        <taxon>Brassiceae</taxon>
        <taxon>Brassica</taxon>
    </lineage>
</organism>
<reference evidence="4" key="1">
    <citation type="submission" date="2018-11" db="EMBL/GenBank/DDBJ databases">
        <authorList>
            <consortium name="Genoscope - CEA"/>
            <person name="William W."/>
        </authorList>
    </citation>
    <scope>NUCLEOTIDE SEQUENCE</scope>
</reference>
<evidence type="ECO:0000256" key="2">
    <source>
        <dbReference type="ARBA" id="ARBA00023122"/>
    </source>
</evidence>
<sequence length="476" mass="50828">MALTLLSHEVSDLCIGKPPLRCLSAVTATVADAIAALKSSDEPFLSVWSCNHDETNDDNNKCECECECECVGKICMADVICYLTKHDNKALSLSSVLEASVSVLLPKSRSIVVHVQSSCKLIEAIGLITGGAQDLIVPIQTKPITKRKQTRNAVVSLTTTTTTTTHKNSRQFCWITQEDIIRFLLDSISVFSPLPSLSISDLGVINSTHAILSVDYYSSASSAVTAISRAISDNISVAVVDGECDGEEDPRAVLIGEISPMTLACCDESAAAAVATLSAGDLMTYIDGSGPPESLVRVVRNRLEEKGLVGLISLVDSLSGSSGSSSSDEESPAGRTKSYGRSVSSAARMARKSVAIVCNRRSSLMAVMIQAIAHRVSYVWVVDEDGCLVGWLFTHQRRYTITHNTPVPYDSWFSGAEPPEDWSSTPPPPPPPLNASPPNNIAPASNGAVKMDFSPLPDAAKNGYFLLTSLVRSMDQ</sequence>
<dbReference type="InterPro" id="IPR050511">
    <property type="entry name" value="AMPK_gamma/SDS23_families"/>
</dbReference>
<dbReference type="PANTHER" id="PTHR13780:SF128">
    <property type="entry name" value="CBS DOMAIN-CONTAINING PROTEIN"/>
    <property type="match status" value="1"/>
</dbReference>
<feature type="region of interest" description="Disordered" evidence="3">
    <location>
        <begin position="318"/>
        <end position="344"/>
    </location>
</feature>
<accession>A0A3P5ZSK2</accession>
<proteinExistence type="predicted"/>
<evidence type="ECO:0000256" key="3">
    <source>
        <dbReference type="SAM" id="MobiDB-lite"/>
    </source>
</evidence>
<evidence type="ECO:0000313" key="4">
    <source>
        <dbReference type="EMBL" id="VDC79575.1"/>
    </source>
</evidence>
<protein>
    <recommendedName>
        <fullName evidence="5">CBS domain-containing protein</fullName>
    </recommendedName>
</protein>
<gene>
    <name evidence="4" type="ORF">BRAA03T10793Z</name>
</gene>
<keyword evidence="1" id="KW-0677">Repeat</keyword>
<dbReference type="PANTHER" id="PTHR13780">
    <property type="entry name" value="AMP-ACTIVATED PROTEIN KINASE, GAMMA REGULATORY SUBUNIT"/>
    <property type="match status" value="1"/>
</dbReference>
<dbReference type="AlphaFoldDB" id="A0A3P5ZSK2"/>
<feature type="region of interest" description="Disordered" evidence="3">
    <location>
        <begin position="416"/>
        <end position="447"/>
    </location>
</feature>
<evidence type="ECO:0000256" key="1">
    <source>
        <dbReference type="ARBA" id="ARBA00022737"/>
    </source>
</evidence>
<name>A0A3P5ZSK2_BRACM</name>
<feature type="compositionally biased region" description="Pro residues" evidence="3">
    <location>
        <begin position="425"/>
        <end position="435"/>
    </location>
</feature>
<dbReference type="EMBL" id="LR031572">
    <property type="protein sequence ID" value="VDC79575.1"/>
    <property type="molecule type" value="Genomic_DNA"/>
</dbReference>
<keyword evidence="2" id="KW-0129">CBS domain</keyword>
<evidence type="ECO:0008006" key="5">
    <source>
        <dbReference type="Google" id="ProtNLM"/>
    </source>
</evidence>
<feature type="compositionally biased region" description="Low complexity" evidence="3">
    <location>
        <begin position="436"/>
        <end position="447"/>
    </location>
</feature>